<dbReference type="EMBL" id="JASCXX010000021">
    <property type="protein sequence ID" value="MDI6450481.1"/>
    <property type="molecule type" value="Genomic_DNA"/>
</dbReference>
<name>A0AAW6U4H8_9BACT</name>
<dbReference type="InterPro" id="IPR000683">
    <property type="entry name" value="Gfo/Idh/MocA-like_OxRdtase_N"/>
</dbReference>
<dbReference type="GO" id="GO:0000166">
    <property type="term" value="F:nucleotide binding"/>
    <property type="evidence" value="ECO:0007669"/>
    <property type="project" value="InterPro"/>
</dbReference>
<dbReference type="PANTHER" id="PTHR43818">
    <property type="entry name" value="BCDNA.GH03377"/>
    <property type="match status" value="1"/>
</dbReference>
<evidence type="ECO:0000313" key="5">
    <source>
        <dbReference type="Proteomes" id="UP001431776"/>
    </source>
</evidence>
<dbReference type="InterPro" id="IPR050463">
    <property type="entry name" value="Gfo/Idh/MocA_oxidrdct_glycsds"/>
</dbReference>
<dbReference type="Gene3D" id="3.30.360.10">
    <property type="entry name" value="Dihydrodipicolinate Reductase, domain 2"/>
    <property type="match status" value="1"/>
</dbReference>
<dbReference type="GO" id="GO:0016491">
    <property type="term" value="F:oxidoreductase activity"/>
    <property type="evidence" value="ECO:0007669"/>
    <property type="project" value="UniProtKB-KW"/>
</dbReference>
<feature type="domain" description="GFO/IDH/MocA-like oxidoreductase" evidence="3">
    <location>
        <begin position="139"/>
        <end position="268"/>
    </location>
</feature>
<evidence type="ECO:0000259" key="2">
    <source>
        <dbReference type="Pfam" id="PF01408"/>
    </source>
</evidence>
<dbReference type="Proteomes" id="UP001431776">
    <property type="component" value="Unassembled WGS sequence"/>
</dbReference>
<dbReference type="InterPro" id="IPR055170">
    <property type="entry name" value="GFO_IDH_MocA-like_dom"/>
</dbReference>
<keyword evidence="1" id="KW-0560">Oxidoreductase</keyword>
<dbReference type="RefSeq" id="WP_349245891.1">
    <property type="nucleotide sequence ID" value="NZ_JASCXX010000021.1"/>
</dbReference>
<keyword evidence="5" id="KW-1185">Reference proteome</keyword>
<dbReference type="AlphaFoldDB" id="A0AAW6U4H8"/>
<gene>
    <name evidence="4" type="ORF">QJ522_15580</name>
</gene>
<organism evidence="4 5">
    <name type="scientific">Anaerobaca lacustris</name>
    <dbReference type="NCBI Taxonomy" id="3044600"/>
    <lineage>
        <taxon>Bacteria</taxon>
        <taxon>Pseudomonadati</taxon>
        <taxon>Planctomycetota</taxon>
        <taxon>Phycisphaerae</taxon>
        <taxon>Sedimentisphaerales</taxon>
        <taxon>Anaerobacaceae</taxon>
        <taxon>Anaerobaca</taxon>
    </lineage>
</organism>
<proteinExistence type="predicted"/>
<accession>A0AAW6U4H8</accession>
<protein>
    <submittedName>
        <fullName evidence="4">Gfo/Idh/MocA family oxidoreductase</fullName>
    </submittedName>
</protein>
<evidence type="ECO:0000313" key="4">
    <source>
        <dbReference type="EMBL" id="MDI6450481.1"/>
    </source>
</evidence>
<dbReference type="SUPFAM" id="SSF55347">
    <property type="entry name" value="Glyceraldehyde-3-phosphate dehydrogenase-like, C-terminal domain"/>
    <property type="match status" value="1"/>
</dbReference>
<evidence type="ECO:0000259" key="3">
    <source>
        <dbReference type="Pfam" id="PF22725"/>
    </source>
</evidence>
<evidence type="ECO:0000256" key="1">
    <source>
        <dbReference type="ARBA" id="ARBA00023002"/>
    </source>
</evidence>
<reference evidence="4" key="1">
    <citation type="submission" date="2023-05" db="EMBL/GenBank/DDBJ databases">
        <title>Anaerotaeda fermentans gen. nov., sp. nov., a novel anaerobic planctomycete of the new family within the order Sedimentisphaerales isolated from Taman Peninsula, Russia.</title>
        <authorList>
            <person name="Khomyakova M.A."/>
            <person name="Merkel A.Y."/>
            <person name="Slobodkin A.I."/>
        </authorList>
    </citation>
    <scope>NUCLEOTIDE SEQUENCE</scope>
    <source>
        <strain evidence="4">M17dextr</strain>
    </source>
</reference>
<dbReference type="Pfam" id="PF22725">
    <property type="entry name" value="GFO_IDH_MocA_C3"/>
    <property type="match status" value="1"/>
</dbReference>
<dbReference type="PANTHER" id="PTHR43818:SF11">
    <property type="entry name" value="BCDNA.GH03377"/>
    <property type="match status" value="1"/>
</dbReference>
<comment type="caution">
    <text evidence="4">The sequence shown here is derived from an EMBL/GenBank/DDBJ whole genome shotgun (WGS) entry which is preliminary data.</text>
</comment>
<dbReference type="InterPro" id="IPR036291">
    <property type="entry name" value="NAD(P)-bd_dom_sf"/>
</dbReference>
<feature type="domain" description="Gfo/Idh/MocA-like oxidoreductase N-terminal" evidence="2">
    <location>
        <begin position="5"/>
        <end position="130"/>
    </location>
</feature>
<dbReference type="SUPFAM" id="SSF51735">
    <property type="entry name" value="NAD(P)-binding Rossmann-fold domains"/>
    <property type="match status" value="1"/>
</dbReference>
<sequence>MRKVGYAIIGFGGIAENRIAKEGFGMDANRFAGHPEATLMGVTDSSIVRRDAASRLGLRWYDSVDAILDDRDVEAVFIATNNLSHAPLAERAIQAGKHCLIEKPITTTLEDAVRLQQLARTRGLSLAVDHMMVENAYNRRARELIAQGVIGQVDTISLQMEFCYGSTPEEAASWRCADPKELGGPIGDVGSHCLYMTEFLLGSKIASLACVYTPRTLDIAVENGAIVQFHLCNGIQGTVRVAFNQPRGGLASTLTGLGYEVYGSKGILRGCGALFQLSGHPGEPVQVRLQLDDSTRTETIRVDSVQNIYQAVIARHARSILNEMPLDAADAVHNLQRVLGCYESANLDGRWIGFQENL</sequence>
<dbReference type="Gene3D" id="3.40.50.720">
    <property type="entry name" value="NAD(P)-binding Rossmann-like Domain"/>
    <property type="match status" value="1"/>
</dbReference>
<dbReference type="Pfam" id="PF01408">
    <property type="entry name" value="GFO_IDH_MocA"/>
    <property type="match status" value="1"/>
</dbReference>